<dbReference type="EMBL" id="JADYXP020000010">
    <property type="protein sequence ID" value="KAL0115057.1"/>
    <property type="molecule type" value="Genomic_DNA"/>
</dbReference>
<organism evidence="1 2">
    <name type="scientific">Cardiocondyla obscurior</name>
    <dbReference type="NCBI Taxonomy" id="286306"/>
    <lineage>
        <taxon>Eukaryota</taxon>
        <taxon>Metazoa</taxon>
        <taxon>Ecdysozoa</taxon>
        <taxon>Arthropoda</taxon>
        <taxon>Hexapoda</taxon>
        <taxon>Insecta</taxon>
        <taxon>Pterygota</taxon>
        <taxon>Neoptera</taxon>
        <taxon>Endopterygota</taxon>
        <taxon>Hymenoptera</taxon>
        <taxon>Apocrita</taxon>
        <taxon>Aculeata</taxon>
        <taxon>Formicoidea</taxon>
        <taxon>Formicidae</taxon>
        <taxon>Myrmicinae</taxon>
        <taxon>Cardiocondyla</taxon>
    </lineage>
</organism>
<protein>
    <submittedName>
        <fullName evidence="1">Uncharacterized protein</fullName>
    </submittedName>
</protein>
<evidence type="ECO:0000313" key="1">
    <source>
        <dbReference type="EMBL" id="KAL0115057.1"/>
    </source>
</evidence>
<accession>A0AAW2FLL6</accession>
<dbReference type="AlphaFoldDB" id="A0AAW2FLL6"/>
<evidence type="ECO:0000313" key="2">
    <source>
        <dbReference type="Proteomes" id="UP001430953"/>
    </source>
</evidence>
<comment type="caution">
    <text evidence="1">The sequence shown here is derived from an EMBL/GenBank/DDBJ whole genome shotgun (WGS) entry which is preliminary data.</text>
</comment>
<reference evidence="1 2" key="1">
    <citation type="submission" date="2023-03" db="EMBL/GenBank/DDBJ databases">
        <title>High recombination rates correlate with genetic variation in Cardiocondyla obscurior ants.</title>
        <authorList>
            <person name="Errbii M."/>
        </authorList>
    </citation>
    <scope>NUCLEOTIDE SEQUENCE [LARGE SCALE GENOMIC DNA]</scope>
    <source>
        <strain evidence="1">Alpha-2009</strain>
        <tissue evidence="1">Whole body</tissue>
    </source>
</reference>
<name>A0AAW2FLL6_9HYME</name>
<dbReference type="Proteomes" id="UP001430953">
    <property type="component" value="Unassembled WGS sequence"/>
</dbReference>
<sequence length="74" mass="9012">MSIWSVSCESLIICYSRIRAHDSNSGGKNNRRDRCKYREVAERHEKVQFRYCLAGWPVKEKRKKKKKQRKKRRI</sequence>
<proteinExistence type="predicted"/>
<gene>
    <name evidence="1" type="ORF">PUN28_010556</name>
</gene>
<keyword evidence="2" id="KW-1185">Reference proteome</keyword>